<name>A0ABN8NL25_9CNID</name>
<proteinExistence type="predicted"/>
<dbReference type="SUPFAM" id="SSF57716">
    <property type="entry name" value="Glucocorticoid receptor-like (DNA-binding domain)"/>
    <property type="match status" value="1"/>
</dbReference>
<evidence type="ECO:0000256" key="5">
    <source>
        <dbReference type="SAM" id="Coils"/>
    </source>
</evidence>
<reference evidence="7 8" key="1">
    <citation type="submission" date="2022-05" db="EMBL/GenBank/DDBJ databases">
        <authorList>
            <consortium name="Genoscope - CEA"/>
            <person name="William W."/>
        </authorList>
    </citation>
    <scope>NUCLEOTIDE SEQUENCE [LARGE SCALE GENOMIC DNA]</scope>
</reference>
<evidence type="ECO:0000256" key="2">
    <source>
        <dbReference type="ARBA" id="ARBA00022771"/>
    </source>
</evidence>
<keyword evidence="4" id="KW-0238">DNA-binding</keyword>
<dbReference type="InterPro" id="IPR027805">
    <property type="entry name" value="Transposase_HTH_dom"/>
</dbReference>
<gene>
    <name evidence="7" type="ORF">PLOB_00017690</name>
</gene>
<organism evidence="7 8">
    <name type="scientific">Porites lobata</name>
    <dbReference type="NCBI Taxonomy" id="104759"/>
    <lineage>
        <taxon>Eukaryota</taxon>
        <taxon>Metazoa</taxon>
        <taxon>Cnidaria</taxon>
        <taxon>Anthozoa</taxon>
        <taxon>Hexacorallia</taxon>
        <taxon>Scleractinia</taxon>
        <taxon>Fungiina</taxon>
        <taxon>Poritidae</taxon>
        <taxon>Porites</taxon>
    </lineage>
</organism>
<evidence type="ECO:0000313" key="7">
    <source>
        <dbReference type="EMBL" id="CAH3108439.1"/>
    </source>
</evidence>
<dbReference type="SMART" id="SM00980">
    <property type="entry name" value="THAP"/>
    <property type="match status" value="1"/>
</dbReference>
<dbReference type="EMBL" id="CALNXK010000021">
    <property type="protein sequence ID" value="CAH3108439.1"/>
    <property type="molecule type" value="Genomic_DNA"/>
</dbReference>
<sequence length="391" mass="44964">MVYCSVACCNNGNHNRNDLSYFIFPSDKRLGSWIKFCRRADKNAHFDPKAYRKTLNGRRKTYNTALPTIFRPNDECTPRSVRYETARKRRRLEFSDCKTNTLLPSQVSLADADGEITTDLVDVRSSNADFCDVQHDHSYCLSAEDDRSSTVLLQDTEPEMVRSVGCQTDMTLFDLEQLENEVKNLKNRLNDKAKLKRDLFMEDVLENDDSVKFYTGIPTLGCFNLISELIKPEAEKLKYWDKNKNKQMKYQTTSNSKPGPKRSLTLTEELVLTLVRLRLGLMGRQLADTFSVSQSQLSRVFTTWVCFLASIFQEVLVLWPSKDEIKRNLPRSFNKYPNTRIIIDCTEIATWSEYKGHNTIKALVGITPLAILAFSQILDWKHARGGRFSDG</sequence>
<comment type="caution">
    <text evidence="7">The sequence shown here is derived from an EMBL/GenBank/DDBJ whole genome shotgun (WGS) entry which is preliminary data.</text>
</comment>
<evidence type="ECO:0000256" key="3">
    <source>
        <dbReference type="ARBA" id="ARBA00022833"/>
    </source>
</evidence>
<dbReference type="PANTHER" id="PTHR23080">
    <property type="entry name" value="THAP DOMAIN PROTEIN"/>
    <property type="match status" value="1"/>
</dbReference>
<feature type="domain" description="THAP-type" evidence="6">
    <location>
        <begin position="2"/>
        <end position="75"/>
    </location>
</feature>
<keyword evidence="1" id="KW-0479">Metal-binding</keyword>
<evidence type="ECO:0000313" key="8">
    <source>
        <dbReference type="Proteomes" id="UP001159405"/>
    </source>
</evidence>
<keyword evidence="3" id="KW-0862">Zinc</keyword>
<dbReference type="Proteomes" id="UP001159405">
    <property type="component" value="Unassembled WGS sequence"/>
</dbReference>
<keyword evidence="5" id="KW-0175">Coiled coil</keyword>
<evidence type="ECO:0000256" key="4">
    <source>
        <dbReference type="ARBA" id="ARBA00023125"/>
    </source>
</evidence>
<accession>A0ABN8NL25</accession>
<protein>
    <recommendedName>
        <fullName evidence="6">THAP-type domain-containing protein</fullName>
    </recommendedName>
</protein>
<dbReference type="InterPro" id="IPR006612">
    <property type="entry name" value="THAP_Znf"/>
</dbReference>
<keyword evidence="2" id="KW-0863">Zinc-finger</keyword>
<evidence type="ECO:0000259" key="6">
    <source>
        <dbReference type="SMART" id="SM00980"/>
    </source>
</evidence>
<dbReference type="Pfam" id="PF05485">
    <property type="entry name" value="THAP"/>
    <property type="match status" value="1"/>
</dbReference>
<evidence type="ECO:0000256" key="1">
    <source>
        <dbReference type="ARBA" id="ARBA00022723"/>
    </source>
</evidence>
<feature type="coiled-coil region" evidence="5">
    <location>
        <begin position="168"/>
        <end position="198"/>
    </location>
</feature>
<dbReference type="Pfam" id="PF13613">
    <property type="entry name" value="HTH_Tnp_4"/>
    <property type="match status" value="1"/>
</dbReference>
<keyword evidence="8" id="KW-1185">Reference proteome</keyword>